<reference evidence="2" key="1">
    <citation type="journal article" date="2022" name="Mol. Ecol. Resour.">
        <title>The genomes of chicory, endive, great burdock and yacon provide insights into Asteraceae palaeo-polyploidization history and plant inulin production.</title>
        <authorList>
            <person name="Fan W."/>
            <person name="Wang S."/>
            <person name="Wang H."/>
            <person name="Wang A."/>
            <person name="Jiang F."/>
            <person name="Liu H."/>
            <person name="Zhao H."/>
            <person name="Xu D."/>
            <person name="Zhang Y."/>
        </authorList>
    </citation>
    <scope>NUCLEOTIDE SEQUENCE [LARGE SCALE GENOMIC DNA]</scope>
    <source>
        <strain evidence="2">cv. Niubang</strain>
    </source>
</reference>
<accession>A0ACB9DJH3</accession>
<reference evidence="1 2" key="2">
    <citation type="journal article" date="2022" name="Mol. Ecol. Resour.">
        <title>The genomes of chicory, endive, great burdock and yacon provide insights into Asteraceae paleo-polyploidization history and plant inulin production.</title>
        <authorList>
            <person name="Fan W."/>
            <person name="Wang S."/>
            <person name="Wang H."/>
            <person name="Wang A."/>
            <person name="Jiang F."/>
            <person name="Liu H."/>
            <person name="Zhao H."/>
            <person name="Xu D."/>
            <person name="Zhang Y."/>
        </authorList>
    </citation>
    <scope>NUCLEOTIDE SEQUENCE [LARGE SCALE GENOMIC DNA]</scope>
    <source>
        <strain evidence="2">cv. Niubang</strain>
    </source>
</reference>
<dbReference type="Proteomes" id="UP001055879">
    <property type="component" value="Linkage Group LG03"/>
</dbReference>
<name>A0ACB9DJH3_ARCLA</name>
<sequence>MPTISLRNDFLSSDGMSKLVLPRPCIRRVRPSFGGGLLLSSPANIADKASWAVSLTDLLSASPFNGSGCPLSHHPSTDLVGPYSEIADAQPPSSSAFLS</sequence>
<proteinExistence type="predicted"/>
<keyword evidence="2" id="KW-1185">Reference proteome</keyword>
<protein>
    <submittedName>
        <fullName evidence="1">Uncharacterized protein</fullName>
    </submittedName>
</protein>
<evidence type="ECO:0000313" key="2">
    <source>
        <dbReference type="Proteomes" id="UP001055879"/>
    </source>
</evidence>
<gene>
    <name evidence="1" type="ORF">L6452_09126</name>
</gene>
<evidence type="ECO:0000313" key="1">
    <source>
        <dbReference type="EMBL" id="KAI3746687.1"/>
    </source>
</evidence>
<dbReference type="EMBL" id="CM042049">
    <property type="protein sequence ID" value="KAI3746687.1"/>
    <property type="molecule type" value="Genomic_DNA"/>
</dbReference>
<comment type="caution">
    <text evidence="1">The sequence shown here is derived from an EMBL/GenBank/DDBJ whole genome shotgun (WGS) entry which is preliminary data.</text>
</comment>
<organism evidence="1 2">
    <name type="scientific">Arctium lappa</name>
    <name type="common">Greater burdock</name>
    <name type="synonym">Lappa major</name>
    <dbReference type="NCBI Taxonomy" id="4217"/>
    <lineage>
        <taxon>Eukaryota</taxon>
        <taxon>Viridiplantae</taxon>
        <taxon>Streptophyta</taxon>
        <taxon>Embryophyta</taxon>
        <taxon>Tracheophyta</taxon>
        <taxon>Spermatophyta</taxon>
        <taxon>Magnoliopsida</taxon>
        <taxon>eudicotyledons</taxon>
        <taxon>Gunneridae</taxon>
        <taxon>Pentapetalae</taxon>
        <taxon>asterids</taxon>
        <taxon>campanulids</taxon>
        <taxon>Asterales</taxon>
        <taxon>Asteraceae</taxon>
        <taxon>Carduoideae</taxon>
        <taxon>Cardueae</taxon>
        <taxon>Arctiinae</taxon>
        <taxon>Arctium</taxon>
    </lineage>
</organism>